<dbReference type="SMART" id="SM00471">
    <property type="entry name" value="HDc"/>
    <property type="match status" value="1"/>
</dbReference>
<comment type="caution">
    <text evidence="2">The sequence shown here is derived from an EMBL/GenBank/DDBJ whole genome shotgun (WGS) entry which is preliminary data.</text>
</comment>
<evidence type="ECO:0000259" key="1">
    <source>
        <dbReference type="SMART" id="SM00471"/>
    </source>
</evidence>
<dbReference type="CDD" id="cd00077">
    <property type="entry name" value="HDc"/>
    <property type="match status" value="1"/>
</dbReference>
<dbReference type="Proteomes" id="UP000034406">
    <property type="component" value="Unassembled WGS sequence"/>
</dbReference>
<dbReference type="InterPro" id="IPR006674">
    <property type="entry name" value="HD_domain"/>
</dbReference>
<reference evidence="2 3" key="1">
    <citation type="journal article" date="2015" name="Nature">
        <title>rRNA introns, odd ribosomes, and small enigmatic genomes across a large radiation of phyla.</title>
        <authorList>
            <person name="Brown C.T."/>
            <person name="Hug L.A."/>
            <person name="Thomas B.C."/>
            <person name="Sharon I."/>
            <person name="Castelle C.J."/>
            <person name="Singh A."/>
            <person name="Wilkins M.J."/>
            <person name="Williams K.H."/>
            <person name="Banfield J.F."/>
        </authorList>
    </citation>
    <scope>NUCLEOTIDE SEQUENCE [LARGE SCALE GENOMIC DNA]</scope>
</reference>
<feature type="domain" description="HD/PDEase" evidence="1">
    <location>
        <begin position="22"/>
        <end position="154"/>
    </location>
</feature>
<dbReference type="Gene3D" id="1.10.3210.10">
    <property type="entry name" value="Hypothetical protein af1432"/>
    <property type="match status" value="1"/>
</dbReference>
<dbReference type="EMBL" id="LBUT01000018">
    <property type="protein sequence ID" value="KKQ69195.1"/>
    <property type="molecule type" value="Genomic_DNA"/>
</dbReference>
<sequence>MDSKTLEKIKVYVKKVSDLSDDKRHDFGHAERVTRNAMWILDTLKIGESVDRNLLQAACYLHDVVVMKRDSRNYFSRFVSHFFEKNLNKKYLGKVLADFDLPWEEDQIIAEAIINHPNSIPFLVLNKEKDIYSKILQDADSLDYASSEREVSFGRGKGIIQIYIARKYLSWIRNHMERYLNFPELNK</sequence>
<protein>
    <recommendedName>
        <fullName evidence="1">HD/PDEase domain-containing protein</fullName>
    </recommendedName>
</protein>
<gene>
    <name evidence="2" type="ORF">US90_C0018G0039</name>
</gene>
<dbReference type="Pfam" id="PF01966">
    <property type="entry name" value="HD"/>
    <property type="match status" value="1"/>
</dbReference>
<name>A0A0G0K183_9BACT</name>
<accession>A0A0G0K183</accession>
<evidence type="ECO:0000313" key="3">
    <source>
        <dbReference type="Proteomes" id="UP000034406"/>
    </source>
</evidence>
<dbReference type="SUPFAM" id="SSF109604">
    <property type="entry name" value="HD-domain/PDEase-like"/>
    <property type="match status" value="1"/>
</dbReference>
<proteinExistence type="predicted"/>
<dbReference type="AlphaFoldDB" id="A0A0G0K183"/>
<evidence type="ECO:0000313" key="2">
    <source>
        <dbReference type="EMBL" id="KKQ69195.1"/>
    </source>
</evidence>
<dbReference type="InterPro" id="IPR003607">
    <property type="entry name" value="HD/PDEase_dom"/>
</dbReference>
<organism evidence="2 3">
    <name type="scientific">Candidatus Shapirobacteria bacterium GW2011_GWE2_38_30</name>
    <dbReference type="NCBI Taxonomy" id="1618490"/>
    <lineage>
        <taxon>Bacteria</taxon>
        <taxon>Candidatus Shapironibacteriota</taxon>
    </lineage>
</organism>
<dbReference type="STRING" id="1618490.US90_C0018G0039"/>